<dbReference type="Proteomes" id="UP000194350">
    <property type="component" value="Unassembled WGS sequence"/>
</dbReference>
<dbReference type="RefSeq" id="WP_086107488.1">
    <property type="nucleotide sequence ID" value="NZ_CAWNGD010000001.1"/>
</dbReference>
<name>A0A1Y2SL61_9GAMM</name>
<dbReference type="NCBIfam" id="NF033927">
    <property type="entry name" value="alph_xenorhab_B"/>
    <property type="match status" value="1"/>
</dbReference>
<dbReference type="InterPro" id="IPR047760">
    <property type="entry name" value="XaxB-like"/>
</dbReference>
<feature type="coiled-coil region" evidence="1">
    <location>
        <begin position="246"/>
        <end position="280"/>
    </location>
</feature>
<keyword evidence="3" id="KW-1185">Reference proteome</keyword>
<evidence type="ECO:0000256" key="1">
    <source>
        <dbReference type="SAM" id="Coils"/>
    </source>
</evidence>
<dbReference type="EMBL" id="MUBJ01000001">
    <property type="protein sequence ID" value="OTA18323.1"/>
    <property type="molecule type" value="Genomic_DNA"/>
</dbReference>
<reference evidence="2 3" key="1">
    <citation type="submission" date="2016-10" db="EMBL/GenBank/DDBJ databases">
        <title>Systematic genetic and metabolomic analysis of Xenorhabdus and Photorhabdus spp., highlights the requirements for a dual symbiotic and pathogenic life style.</title>
        <authorList>
            <person name="Tobias N.J."/>
            <person name="Wolff H."/>
            <person name="Djahanschiri B."/>
            <person name="Pidot S.J."/>
            <person name="Stinear T.P."/>
            <person name="Ebersberger I."/>
            <person name="Bode H.B."/>
        </authorList>
    </citation>
    <scope>NUCLEOTIDE SEQUENCE [LARGE SCALE GENOMIC DNA]</scope>
    <source>
        <strain evidence="2 3">DSM 22392</strain>
    </source>
</reference>
<keyword evidence="1" id="KW-0175">Coiled coil</keyword>
<gene>
    <name evidence="2" type="ORF">Xvie_00143</name>
</gene>
<sequence length="350" mass="39314">MSENIISQQEILYPEINIKALNQAVNTIWLLAQRQTSGIEVIGGKAKQVGMYSRDLNEMIRDSLSQLTPILSQLTAGSTFETIRQIDEALADSDLGDDDRKALLEEREQLILKLSKDIDHVIVNFSSRATQLTGKTGDISNIVIAERLEDILAQTEAQTVELQSDIEKKAEKRNKLDSEREKIIESQDVIRANNIADMFKDFIPSASDIDSLDLTQPKKEAIKQAIKQGAEIARKILGKVSEGLKYIDLADARMKLSDQIDQLMQETDALKTTLQETEQRLSGLKDVMQIDTERTTMLSEAVKIEQAWSSFANQLHKLSGKEINQANLTNLIKGQLDFLDNLALQYNKLK</sequence>
<comment type="caution">
    <text evidence="2">The sequence shown here is derived from an EMBL/GenBank/DDBJ whole genome shotgun (WGS) entry which is preliminary data.</text>
</comment>
<feature type="coiled-coil region" evidence="1">
    <location>
        <begin position="145"/>
        <end position="182"/>
    </location>
</feature>
<protein>
    <submittedName>
        <fullName evidence="2">Cytotoxin YaxB</fullName>
    </submittedName>
</protein>
<accession>A0A1Y2SL61</accession>
<evidence type="ECO:0000313" key="2">
    <source>
        <dbReference type="EMBL" id="OTA18323.1"/>
    </source>
</evidence>
<evidence type="ECO:0000313" key="3">
    <source>
        <dbReference type="Proteomes" id="UP000194350"/>
    </source>
</evidence>
<organism evidence="2 3">
    <name type="scientific">Xenorhabdus vietnamensis</name>
    <dbReference type="NCBI Taxonomy" id="351656"/>
    <lineage>
        <taxon>Bacteria</taxon>
        <taxon>Pseudomonadati</taxon>
        <taxon>Pseudomonadota</taxon>
        <taxon>Gammaproteobacteria</taxon>
        <taxon>Enterobacterales</taxon>
        <taxon>Morganellaceae</taxon>
        <taxon>Xenorhabdus</taxon>
    </lineage>
</organism>
<dbReference type="OrthoDB" id="6797492at2"/>
<dbReference type="AlphaFoldDB" id="A0A1Y2SL61"/>
<proteinExistence type="predicted"/>